<proteinExistence type="predicted"/>
<dbReference type="OrthoDB" id="685389at2759"/>
<reference evidence="1 2" key="1">
    <citation type="submission" date="2020-10" db="EMBL/GenBank/DDBJ databases">
        <title>The Coptis chinensis genome and diversification of protoberbering-type alkaloids.</title>
        <authorList>
            <person name="Wang B."/>
            <person name="Shu S."/>
            <person name="Song C."/>
            <person name="Liu Y."/>
        </authorList>
    </citation>
    <scope>NUCLEOTIDE SEQUENCE [LARGE SCALE GENOMIC DNA]</scope>
    <source>
        <strain evidence="1">HL-2020</strain>
        <tissue evidence="1">Leaf</tissue>
    </source>
</reference>
<gene>
    <name evidence="1" type="ORF">IFM89_028340</name>
</gene>
<dbReference type="Gene3D" id="3.40.50.300">
    <property type="entry name" value="P-loop containing nucleotide triphosphate hydrolases"/>
    <property type="match status" value="1"/>
</dbReference>
<accession>A0A835M1D0</accession>
<dbReference type="EMBL" id="JADFTS010000003">
    <property type="protein sequence ID" value="KAF9616043.1"/>
    <property type="molecule type" value="Genomic_DNA"/>
</dbReference>
<name>A0A835M1D0_9MAGN</name>
<sequence>ETFGESNVGLLTGDSVVSRDAQILIMTTEVLRNMLYQRGSNTLQSWLMCFYDELHVIFCEAFPIDGFIVATIVQTKLGAFESCNGKAKVDIEPDQEREVGQYTSGTCGQFGLATSIKSDITNSVFDWTHKKDMDHMGSISQLEK</sequence>
<organism evidence="1 2">
    <name type="scientific">Coptis chinensis</name>
    <dbReference type="NCBI Taxonomy" id="261450"/>
    <lineage>
        <taxon>Eukaryota</taxon>
        <taxon>Viridiplantae</taxon>
        <taxon>Streptophyta</taxon>
        <taxon>Embryophyta</taxon>
        <taxon>Tracheophyta</taxon>
        <taxon>Spermatophyta</taxon>
        <taxon>Magnoliopsida</taxon>
        <taxon>Ranunculales</taxon>
        <taxon>Ranunculaceae</taxon>
        <taxon>Coptidoideae</taxon>
        <taxon>Coptis</taxon>
    </lineage>
</organism>
<keyword evidence="2" id="KW-1185">Reference proteome</keyword>
<dbReference type="InterPro" id="IPR027417">
    <property type="entry name" value="P-loop_NTPase"/>
</dbReference>
<dbReference type="AlphaFoldDB" id="A0A835M1D0"/>
<feature type="non-terminal residue" evidence="1">
    <location>
        <position position="1"/>
    </location>
</feature>
<dbReference type="Proteomes" id="UP000631114">
    <property type="component" value="Unassembled WGS sequence"/>
</dbReference>
<evidence type="ECO:0000313" key="1">
    <source>
        <dbReference type="EMBL" id="KAF9616043.1"/>
    </source>
</evidence>
<evidence type="ECO:0000313" key="2">
    <source>
        <dbReference type="Proteomes" id="UP000631114"/>
    </source>
</evidence>
<dbReference type="SUPFAM" id="SSF52540">
    <property type="entry name" value="P-loop containing nucleoside triphosphate hydrolases"/>
    <property type="match status" value="1"/>
</dbReference>
<comment type="caution">
    <text evidence="1">The sequence shown here is derived from an EMBL/GenBank/DDBJ whole genome shotgun (WGS) entry which is preliminary data.</text>
</comment>
<protein>
    <submittedName>
        <fullName evidence="1">Uncharacterized protein</fullName>
    </submittedName>
</protein>